<dbReference type="AlphaFoldDB" id="A0A518G5A8"/>
<accession>A0A518G5A8</accession>
<dbReference type="EMBL" id="CP036298">
    <property type="protein sequence ID" value="QDV23771.1"/>
    <property type="molecule type" value="Genomic_DNA"/>
</dbReference>
<keyword evidence="3" id="KW-1185">Reference proteome</keyword>
<dbReference type="InterPro" id="IPR007197">
    <property type="entry name" value="rSAM"/>
</dbReference>
<sequence length="327" mass="36567">MQSLPQLDRRSIESLRPSVLRPAAGATPLDAVWEREAADKLGKQVDVQTIFLRGSECQFRCLMCDLWKFTHEQATPTGVLPAQIDTAMAQLQADMQGTPTSEQWVKLYNASNFFSTFNVPQDDLPRIAEQVAPFHRVVVENHPRLIGRPVAEFAQQINGQLEVAMGLETIHPEVLPALNKQMTTADFQRACQWLLSHQIDIRTFILLRPPGLSEEEGVQWCSRSIDFANEAGVRHISVIPVRGGNGALEMLQQRGMFTPPTARSLELVMQRHVANSQAILTVDLWDWDKLSGHCPACSPLRREALYQANLSQSFSSKLLQCATCDSP</sequence>
<dbReference type="OrthoDB" id="273870at2"/>
<evidence type="ECO:0000259" key="1">
    <source>
        <dbReference type="SMART" id="SM00729"/>
    </source>
</evidence>
<dbReference type="RefSeq" id="WP_145076935.1">
    <property type="nucleotide sequence ID" value="NZ_CP036298.1"/>
</dbReference>
<dbReference type="PIRSF" id="PIRSF004954">
    <property type="entry name" value="Radical_SAM"/>
    <property type="match status" value="1"/>
</dbReference>
<gene>
    <name evidence="2" type="ORF">Q31a_20760</name>
</gene>
<feature type="domain" description="Elp3/MiaA/NifB-like radical SAM core" evidence="1">
    <location>
        <begin position="48"/>
        <end position="270"/>
    </location>
</feature>
<protein>
    <recommendedName>
        <fullName evidence="1">Elp3/MiaA/NifB-like radical SAM core domain-containing protein</fullName>
    </recommendedName>
</protein>
<reference evidence="2 3" key="1">
    <citation type="submission" date="2019-02" db="EMBL/GenBank/DDBJ databases">
        <title>Deep-cultivation of Planctomycetes and their phenomic and genomic characterization uncovers novel biology.</title>
        <authorList>
            <person name="Wiegand S."/>
            <person name="Jogler M."/>
            <person name="Boedeker C."/>
            <person name="Pinto D."/>
            <person name="Vollmers J."/>
            <person name="Rivas-Marin E."/>
            <person name="Kohn T."/>
            <person name="Peeters S.H."/>
            <person name="Heuer A."/>
            <person name="Rast P."/>
            <person name="Oberbeckmann S."/>
            <person name="Bunk B."/>
            <person name="Jeske O."/>
            <person name="Meyerdierks A."/>
            <person name="Storesund J.E."/>
            <person name="Kallscheuer N."/>
            <person name="Luecker S."/>
            <person name="Lage O.M."/>
            <person name="Pohl T."/>
            <person name="Merkel B.J."/>
            <person name="Hornburger P."/>
            <person name="Mueller R.-W."/>
            <person name="Bruemmer F."/>
            <person name="Labrenz M."/>
            <person name="Spormann A.M."/>
            <person name="Op den Camp H."/>
            <person name="Overmann J."/>
            <person name="Amann R."/>
            <person name="Jetten M.S.M."/>
            <person name="Mascher T."/>
            <person name="Medema M.H."/>
            <person name="Devos D.P."/>
            <person name="Kaster A.-K."/>
            <person name="Ovreas L."/>
            <person name="Rohde M."/>
            <person name="Galperin M.Y."/>
            <person name="Jogler C."/>
        </authorList>
    </citation>
    <scope>NUCLEOTIDE SEQUENCE [LARGE SCALE GENOMIC DNA]</scope>
    <source>
        <strain evidence="2 3">Q31a</strain>
    </source>
</reference>
<organism evidence="2 3">
    <name type="scientific">Aureliella helgolandensis</name>
    <dbReference type="NCBI Taxonomy" id="2527968"/>
    <lineage>
        <taxon>Bacteria</taxon>
        <taxon>Pseudomonadati</taxon>
        <taxon>Planctomycetota</taxon>
        <taxon>Planctomycetia</taxon>
        <taxon>Pirellulales</taxon>
        <taxon>Pirellulaceae</taxon>
        <taxon>Aureliella</taxon>
    </lineage>
</organism>
<dbReference type="KEGG" id="ahel:Q31a_20760"/>
<dbReference type="InterPro" id="IPR058240">
    <property type="entry name" value="rSAM_sf"/>
</dbReference>
<evidence type="ECO:0000313" key="3">
    <source>
        <dbReference type="Proteomes" id="UP000318017"/>
    </source>
</evidence>
<dbReference type="GO" id="GO:0003824">
    <property type="term" value="F:catalytic activity"/>
    <property type="evidence" value="ECO:0007669"/>
    <property type="project" value="InterPro"/>
</dbReference>
<name>A0A518G5A8_9BACT</name>
<dbReference type="SFLD" id="SFLDS00029">
    <property type="entry name" value="Radical_SAM"/>
    <property type="match status" value="1"/>
</dbReference>
<evidence type="ECO:0000313" key="2">
    <source>
        <dbReference type="EMBL" id="QDV23771.1"/>
    </source>
</evidence>
<dbReference type="Proteomes" id="UP000318017">
    <property type="component" value="Chromosome"/>
</dbReference>
<proteinExistence type="predicted"/>
<dbReference type="SUPFAM" id="SSF102114">
    <property type="entry name" value="Radical SAM enzymes"/>
    <property type="match status" value="1"/>
</dbReference>
<dbReference type="SMART" id="SM00729">
    <property type="entry name" value="Elp3"/>
    <property type="match status" value="1"/>
</dbReference>
<dbReference type="InterPro" id="IPR005909">
    <property type="entry name" value="RaSEA"/>
</dbReference>
<dbReference type="InterPro" id="IPR006638">
    <property type="entry name" value="Elp3/MiaA/NifB-like_rSAM"/>
</dbReference>
<dbReference type="GO" id="GO:0051536">
    <property type="term" value="F:iron-sulfur cluster binding"/>
    <property type="evidence" value="ECO:0007669"/>
    <property type="project" value="InterPro"/>
</dbReference>